<dbReference type="RefSeq" id="WP_052735248.1">
    <property type="nucleotide sequence ID" value="NZ_CP010975.1"/>
</dbReference>
<evidence type="ECO:0000313" key="2">
    <source>
        <dbReference type="Proteomes" id="UP000034071"/>
    </source>
</evidence>
<dbReference type="KEGG" id="kge:TQ33_1545"/>
<organism evidence="1 2">
    <name type="scientific">Kangiella geojedonensis</name>
    <dbReference type="NCBI Taxonomy" id="914150"/>
    <lineage>
        <taxon>Bacteria</taxon>
        <taxon>Pseudomonadati</taxon>
        <taxon>Pseudomonadota</taxon>
        <taxon>Gammaproteobacteria</taxon>
        <taxon>Kangiellales</taxon>
        <taxon>Kangiellaceae</taxon>
        <taxon>Kangiella</taxon>
    </lineage>
</organism>
<dbReference type="Proteomes" id="UP000034071">
    <property type="component" value="Chromosome"/>
</dbReference>
<dbReference type="HOGENOM" id="CLU_2954364_0_0_6"/>
<dbReference type="STRING" id="914150.TQ33_1545"/>
<dbReference type="EMBL" id="CP010975">
    <property type="protein sequence ID" value="AKE52491.1"/>
    <property type="molecule type" value="Genomic_DNA"/>
</dbReference>
<evidence type="ECO:0000313" key="1">
    <source>
        <dbReference type="EMBL" id="AKE52491.1"/>
    </source>
</evidence>
<gene>
    <name evidence="1" type="ORF">TQ33_1545</name>
</gene>
<keyword evidence="2" id="KW-1185">Reference proteome</keyword>
<reference evidence="1 2" key="1">
    <citation type="submission" date="2015-02" db="EMBL/GenBank/DDBJ databases">
        <title>Complete genome sequence of Kangiella geojedonensis strain YCS-5T.</title>
        <authorList>
            <person name="Kim K.M."/>
        </authorList>
    </citation>
    <scope>NUCLEOTIDE SEQUENCE [LARGE SCALE GENOMIC DNA]</scope>
    <source>
        <strain evidence="1 2">YCS-5</strain>
    </source>
</reference>
<dbReference type="AlphaFoldDB" id="A0A0F6RCZ9"/>
<sequence>MSNSVQTHPLKHKLKTNRHEVFVLSIDAFDAILKESGVHFKQSDKNSWEKHKSKIGGCC</sequence>
<proteinExistence type="predicted"/>
<name>A0A0F6RCZ9_9GAMM</name>
<protein>
    <submittedName>
        <fullName evidence="1">Uncharacterized protein</fullName>
    </submittedName>
</protein>
<accession>A0A0F6RCZ9</accession>